<reference evidence="1 2" key="1">
    <citation type="submission" date="2017-06" db="EMBL/GenBank/DDBJ databases">
        <title>Genome sequence of Bacillus sonorensis strain SRCM101395.</title>
        <authorList>
            <person name="Cho S.H."/>
        </authorList>
    </citation>
    <scope>NUCLEOTIDE SEQUENCE [LARGE SCALE GENOMIC DNA]</scope>
    <source>
        <strain evidence="1 2">SRCM101395</strain>
    </source>
</reference>
<gene>
    <name evidence="1" type="ORF">S101395_03371</name>
</gene>
<dbReference type="Proteomes" id="UP000196877">
    <property type="component" value="Chromosome"/>
</dbReference>
<accession>A0ABM6LKJ7</accession>
<protein>
    <submittedName>
        <fullName evidence="1">Uncharacterized protein</fullName>
    </submittedName>
</protein>
<name>A0ABM6LKJ7_9BACI</name>
<evidence type="ECO:0000313" key="2">
    <source>
        <dbReference type="Proteomes" id="UP000196877"/>
    </source>
</evidence>
<dbReference type="EMBL" id="CP021920">
    <property type="protein sequence ID" value="ASB89878.1"/>
    <property type="molecule type" value="Genomic_DNA"/>
</dbReference>
<keyword evidence="2" id="KW-1185">Reference proteome</keyword>
<evidence type="ECO:0000313" key="1">
    <source>
        <dbReference type="EMBL" id="ASB89878.1"/>
    </source>
</evidence>
<proteinExistence type="predicted"/>
<organism evidence="1 2">
    <name type="scientific">Bacillus sonorensis</name>
    <dbReference type="NCBI Taxonomy" id="119858"/>
    <lineage>
        <taxon>Bacteria</taxon>
        <taxon>Bacillati</taxon>
        <taxon>Bacillota</taxon>
        <taxon>Bacilli</taxon>
        <taxon>Bacillales</taxon>
        <taxon>Bacillaceae</taxon>
        <taxon>Bacillus</taxon>
    </lineage>
</organism>
<sequence length="143" mass="17093">MALLHTSFKRLLRLRDIEFYQVEVSDGERCCYLLIYDKGLSDFDKGLRDFDEGNLINAYLITHFELPESPYQDVLHFLNELLGMKHNCTYFLDTLYVEKEFDFDFPFDMLAIRDYVNEILALLRIDKEMPDFKETAFNYLSQD</sequence>